<dbReference type="Pfam" id="PF00440">
    <property type="entry name" value="TetR_N"/>
    <property type="match status" value="1"/>
</dbReference>
<keyword evidence="2 4" id="KW-0238">DNA-binding</keyword>
<evidence type="ECO:0000256" key="4">
    <source>
        <dbReference type="PROSITE-ProRule" id="PRU00335"/>
    </source>
</evidence>
<dbReference type="RefSeq" id="WP_013219349.1">
    <property type="nucleotide sequence ID" value="NC_014315.1"/>
</dbReference>
<dbReference type="InterPro" id="IPR036271">
    <property type="entry name" value="Tet_transcr_reg_TetR-rel_C_sf"/>
</dbReference>
<organism evidence="7 8">
    <name type="scientific">Nitrosococcus watsoni (strain C-113)</name>
    <dbReference type="NCBI Taxonomy" id="105559"/>
    <lineage>
        <taxon>Bacteria</taxon>
        <taxon>Pseudomonadati</taxon>
        <taxon>Pseudomonadota</taxon>
        <taxon>Gammaproteobacteria</taxon>
        <taxon>Chromatiales</taxon>
        <taxon>Chromatiaceae</taxon>
        <taxon>Nitrosococcus</taxon>
    </lineage>
</organism>
<dbReference type="STRING" id="105559.Nwat_0268"/>
<dbReference type="GO" id="GO:0003700">
    <property type="term" value="F:DNA-binding transcription factor activity"/>
    <property type="evidence" value="ECO:0007669"/>
    <property type="project" value="TreeGrafter"/>
</dbReference>
<evidence type="ECO:0000256" key="3">
    <source>
        <dbReference type="ARBA" id="ARBA00023163"/>
    </source>
</evidence>
<dbReference type="GO" id="GO:0000976">
    <property type="term" value="F:transcription cis-regulatory region binding"/>
    <property type="evidence" value="ECO:0007669"/>
    <property type="project" value="TreeGrafter"/>
</dbReference>
<dbReference type="Gene3D" id="1.10.357.10">
    <property type="entry name" value="Tetracycline Repressor, domain 2"/>
    <property type="match status" value="1"/>
</dbReference>
<keyword evidence="1" id="KW-0805">Transcription regulation</keyword>
<dbReference type="eggNOG" id="COG1309">
    <property type="taxonomic scope" value="Bacteria"/>
</dbReference>
<reference evidence="7 8" key="1">
    <citation type="submission" date="2010-06" db="EMBL/GenBank/DDBJ databases">
        <title>Complete sequence of chromosome of Nitrosococcus watsoni C-113.</title>
        <authorList>
            <consortium name="US DOE Joint Genome Institute"/>
            <person name="Lucas S."/>
            <person name="Copeland A."/>
            <person name="Lapidus A."/>
            <person name="Cheng J.-F."/>
            <person name="Bruce D."/>
            <person name="Goodwin L."/>
            <person name="Pitluck S."/>
            <person name="Malfatti S.A."/>
            <person name="Chain P.S.G."/>
            <person name="Land M."/>
            <person name="Hauser L."/>
            <person name="Kyrpides N."/>
            <person name="Ivanova N."/>
            <person name="Cambell M.A."/>
            <person name="Heidelberg J.F."/>
            <person name="Klotz M.G."/>
            <person name="Woyke T."/>
        </authorList>
    </citation>
    <scope>NUCLEOTIDE SEQUENCE [LARGE SCALE GENOMIC DNA]</scope>
    <source>
        <strain evidence="7 8">C-113</strain>
    </source>
</reference>
<dbReference type="KEGG" id="nwa:Nwat_0268"/>
<dbReference type="InterPro" id="IPR050109">
    <property type="entry name" value="HTH-type_TetR-like_transc_reg"/>
</dbReference>
<accession>D8K9E9</accession>
<feature type="domain" description="HTH tetR-type" evidence="6">
    <location>
        <begin position="5"/>
        <end position="65"/>
    </location>
</feature>
<dbReference type="InterPro" id="IPR001647">
    <property type="entry name" value="HTH_TetR"/>
</dbReference>
<dbReference type="HOGENOM" id="CLU_107909_0_0_6"/>
<dbReference type="PRINTS" id="PR00455">
    <property type="entry name" value="HTHTETR"/>
</dbReference>
<name>D8K9E9_NITWC</name>
<proteinExistence type="predicted"/>
<protein>
    <submittedName>
        <fullName evidence="7">Putative transcriptional regulator, TetR family</fullName>
    </submittedName>
</protein>
<dbReference type="PANTHER" id="PTHR30055:SF234">
    <property type="entry name" value="HTH-TYPE TRANSCRIPTIONAL REGULATOR BETI"/>
    <property type="match status" value="1"/>
</dbReference>
<evidence type="ECO:0000313" key="8">
    <source>
        <dbReference type="Proteomes" id="UP000000393"/>
    </source>
</evidence>
<evidence type="ECO:0000256" key="1">
    <source>
        <dbReference type="ARBA" id="ARBA00023015"/>
    </source>
</evidence>
<keyword evidence="8" id="KW-1185">Reference proteome</keyword>
<feature type="compositionally biased region" description="Polar residues" evidence="5">
    <location>
        <begin position="195"/>
        <end position="208"/>
    </location>
</feature>
<dbReference type="PROSITE" id="PS50977">
    <property type="entry name" value="HTH_TETR_2"/>
    <property type="match status" value="1"/>
</dbReference>
<feature type="region of interest" description="Disordered" evidence="5">
    <location>
        <begin position="195"/>
        <end position="215"/>
    </location>
</feature>
<dbReference type="SUPFAM" id="SSF48498">
    <property type="entry name" value="Tetracyclin repressor-like, C-terminal domain"/>
    <property type="match status" value="1"/>
</dbReference>
<dbReference type="SUPFAM" id="SSF46689">
    <property type="entry name" value="Homeodomain-like"/>
    <property type="match status" value="1"/>
</dbReference>
<dbReference type="AlphaFoldDB" id="D8K9E9"/>
<feature type="DNA-binding region" description="H-T-H motif" evidence="4">
    <location>
        <begin position="28"/>
        <end position="47"/>
    </location>
</feature>
<evidence type="ECO:0000256" key="5">
    <source>
        <dbReference type="SAM" id="MobiDB-lite"/>
    </source>
</evidence>
<gene>
    <name evidence="7" type="ordered locus">Nwat_0268</name>
</gene>
<dbReference type="OrthoDB" id="7375611at2"/>
<dbReference type="Proteomes" id="UP000000393">
    <property type="component" value="Chromosome"/>
</dbReference>
<dbReference type="PANTHER" id="PTHR30055">
    <property type="entry name" value="HTH-TYPE TRANSCRIPTIONAL REGULATOR RUTR"/>
    <property type="match status" value="1"/>
</dbReference>
<keyword evidence="3" id="KW-0804">Transcription</keyword>
<dbReference type="InterPro" id="IPR009057">
    <property type="entry name" value="Homeodomain-like_sf"/>
</dbReference>
<evidence type="ECO:0000256" key="2">
    <source>
        <dbReference type="ARBA" id="ARBA00023125"/>
    </source>
</evidence>
<evidence type="ECO:0000259" key="6">
    <source>
        <dbReference type="PROSITE" id="PS50977"/>
    </source>
</evidence>
<evidence type="ECO:0000313" key="7">
    <source>
        <dbReference type="EMBL" id="ADJ27238.1"/>
    </source>
</evidence>
<dbReference type="EMBL" id="CP002086">
    <property type="protein sequence ID" value="ADJ27238.1"/>
    <property type="molecule type" value="Genomic_DNA"/>
</dbReference>
<sequence>MEKTTSAPDIILDAALELAEETSWENVRLYHIAQRTGLTLNHIRHYFREKEELVDAWLDRADEAMLNEANRPHFSSFSPRERLNQLFMAWLEAFSPHRSVMRQMVFNRLEPGHLHMQMASLLRISRTVQWAREAAQREQTFLFRALDETALTSTYLATFLCWLNDPTQNYERTRRLLDRMLYLGEVIESRKPSFLQSRRQEPNFTATPPQKVPKE</sequence>